<evidence type="ECO:0000256" key="1">
    <source>
        <dbReference type="SAM" id="Phobius"/>
    </source>
</evidence>
<feature type="transmembrane region" description="Helical" evidence="1">
    <location>
        <begin position="315"/>
        <end position="342"/>
    </location>
</feature>
<dbReference type="AlphaFoldDB" id="A0A3B7R8J4"/>
<name>A0A3B7R8J4_9BACT</name>
<feature type="transmembrane region" description="Helical" evidence="1">
    <location>
        <begin position="177"/>
        <end position="198"/>
    </location>
</feature>
<feature type="transmembrane region" description="Helical" evidence="1">
    <location>
        <begin position="422"/>
        <end position="446"/>
    </location>
</feature>
<evidence type="ECO:0000313" key="3">
    <source>
        <dbReference type="Proteomes" id="UP000262802"/>
    </source>
</evidence>
<keyword evidence="1" id="KW-0812">Transmembrane</keyword>
<dbReference type="InterPro" id="IPR027268">
    <property type="entry name" value="Peptidase_M4/M1_CTD_sf"/>
</dbReference>
<dbReference type="EMBL" id="CP032317">
    <property type="protein sequence ID" value="AYA35996.1"/>
    <property type="molecule type" value="Genomic_DNA"/>
</dbReference>
<organism evidence="2 3">
    <name type="scientific">Hymenobacter oligotrophus</name>
    <dbReference type="NCBI Taxonomy" id="2319843"/>
    <lineage>
        <taxon>Bacteria</taxon>
        <taxon>Pseudomonadati</taxon>
        <taxon>Bacteroidota</taxon>
        <taxon>Cytophagia</taxon>
        <taxon>Cytophagales</taxon>
        <taxon>Hymenobacteraceae</taxon>
        <taxon>Hymenobacter</taxon>
    </lineage>
</organism>
<keyword evidence="1" id="KW-0472">Membrane</keyword>
<feature type="transmembrane region" description="Helical" evidence="1">
    <location>
        <begin position="21"/>
        <end position="45"/>
    </location>
</feature>
<feature type="transmembrane region" description="Helical" evidence="1">
    <location>
        <begin position="150"/>
        <end position="170"/>
    </location>
</feature>
<dbReference type="RefSeq" id="WP_119443584.1">
    <property type="nucleotide sequence ID" value="NZ_CP032317.1"/>
</dbReference>
<feature type="transmembrane region" description="Helical" evidence="1">
    <location>
        <begin position="466"/>
        <end position="483"/>
    </location>
</feature>
<dbReference type="SUPFAM" id="SSF55486">
    <property type="entry name" value="Metalloproteases ('zincins'), catalytic domain"/>
    <property type="match status" value="1"/>
</dbReference>
<feature type="transmembrane region" description="Helical" evidence="1">
    <location>
        <begin position="490"/>
        <end position="508"/>
    </location>
</feature>
<proteinExistence type="predicted"/>
<gene>
    <name evidence="2" type="ORF">D3Y59_02345</name>
</gene>
<dbReference type="OrthoDB" id="100605at2"/>
<feature type="transmembrane region" description="Helical" evidence="1">
    <location>
        <begin position="377"/>
        <end position="396"/>
    </location>
</feature>
<feature type="transmembrane region" description="Helical" evidence="1">
    <location>
        <begin position="541"/>
        <end position="558"/>
    </location>
</feature>
<keyword evidence="3" id="KW-1185">Reference proteome</keyword>
<accession>A0A3B7R8J4</accession>
<dbReference type="Gene3D" id="1.10.390.10">
    <property type="entry name" value="Neutral Protease Domain 2"/>
    <property type="match status" value="1"/>
</dbReference>
<reference evidence="2 3" key="1">
    <citation type="submission" date="2018-09" db="EMBL/GenBank/DDBJ databases">
        <title>Hymenobacter medium sp. nov., isolated from R2A medium.</title>
        <authorList>
            <person name="Yingchao G."/>
        </authorList>
    </citation>
    <scope>NUCLEOTIDE SEQUENCE [LARGE SCALE GENOMIC DNA]</scope>
    <source>
        <strain evidence="3">sh-6</strain>
    </source>
</reference>
<feature type="transmembrane region" description="Helical" evidence="1">
    <location>
        <begin position="105"/>
        <end position="130"/>
    </location>
</feature>
<keyword evidence="1" id="KW-1133">Transmembrane helix</keyword>
<feature type="transmembrane region" description="Helical" evidence="1">
    <location>
        <begin position="579"/>
        <end position="601"/>
    </location>
</feature>
<dbReference type="KEGG" id="hyh:D3Y59_02345"/>
<sequence length="1196" mass="130696">MIFWTIYRFELGYQLRRPWPWLFMTVLLALSFLMTRDGSVAAVLYSEFYLNSPFAVAKTTVFGGLVWLVMAAAIAGDAAARDVATGMHPLTYTTPVSKAQYLGGRFLAALVLNALLLLAVQAGILLGVYLPGVDAELIGPFRPSAFLTSYALIALPNALAATTIQFGLAARSGRAMAGYFGSFLIVFMGFFVASMLLFRRSLGSLLDPIGIRFVVEDIAHLWTPAEKNTRLLGLEEPLLSNRLLWLGLALGAGVATYLGFRFAHRAEGSWLSRFRARSKATAQVLPARLGIAASAPVAVPAVRQRFGLATHLRQLLAVAAASFRMLVLSWAGLALLVAIPLLTVPVVVDQMSSNDVPLLPATALVVKELTASLADELSRWVVVPFLIVYFAGELVWREREARLDEITDALPSTDWVSMAGKYLGLSATLALFMALLALAGVAAQTLVGHHHYEPALYLKTMFGLQLPEYLLFALLALAVHAVVNQKYIGHLVAIMAFVFITLASLFGVEHKLLIYGGGPGWSYTDMRGFGASVGPWLWFKLYWAAWALLLAVAARLLWPRGKQTTLGARRQLARGRFTPATAAITAVGAGLALALGGFIFYNTNVLNRYTSAADRSRNAAAYEQRFGRYARRPQPRVTAGNLRIELYPERQTADIRGSYRLVNRSAVAIDSVHVATAPGVETTDLAFNRPAARVLHSQELYHQVFALQTPLQPGDSLQLRFRVRVAPRGFGVNGVDNSLEANGTNFSNTWLPAIGYQESRELIGAAERRAHALAPRPVIASLYNGEARQKLGGGGVAFEAVIGTAADQTAVAPGKLRRSWQAGGRRYFQYSTDAPIGGEWSIFSARYAVRQYQWRNPDAPGQVVAIQLFHHPGHTAHLGRVVEGAKASLRYYSQQFGPYRHSYLSVVERAGLGTGMHADAAMISHGEGFTLWNPGTAPGSHDHPYAIVAHEMAHQWTVPYAAVEGAPIMSESLAWYYALKAVEHAKGPEDLRALLGYMRQPYPFPVIRRGEPLLRGLDPYLSYRKGPFVLYALSEYLGEAQVNGALRRLLEKHRTPDAPLATTLDLYHELRAVTPDSLRPLLHDFFEVNTFWELKTTQATARQTKAGTWQVSLAVQARKTVADSAGAVSAVPMNDLVEVAAFAADGKPLYQQRHRIRTGGQRILIAVPGKPARAGLDPNQLLLDLKPDDNTAPVQP</sequence>
<protein>
    <recommendedName>
        <fullName evidence="4">Peptidase M1 membrane alanine aminopeptidase domain-containing protein</fullName>
    </recommendedName>
</protein>
<evidence type="ECO:0000313" key="2">
    <source>
        <dbReference type="EMBL" id="AYA35996.1"/>
    </source>
</evidence>
<evidence type="ECO:0008006" key="4">
    <source>
        <dbReference type="Google" id="ProtNLM"/>
    </source>
</evidence>
<feature type="transmembrane region" description="Helical" evidence="1">
    <location>
        <begin position="243"/>
        <end position="263"/>
    </location>
</feature>
<dbReference type="Proteomes" id="UP000262802">
    <property type="component" value="Chromosome"/>
</dbReference>